<evidence type="ECO:0000259" key="1">
    <source>
        <dbReference type="PROSITE" id="PS51704"/>
    </source>
</evidence>
<protein>
    <submittedName>
        <fullName evidence="2">Glycerophosphodiester phosphodiesterase</fullName>
    </submittedName>
</protein>
<dbReference type="InterPro" id="IPR017946">
    <property type="entry name" value="PLC-like_Pdiesterase_TIM-brl"/>
</dbReference>
<proteinExistence type="predicted"/>
<accession>A0A368NQD6</accession>
<gene>
    <name evidence="2" type="ORF">DU002_03120</name>
</gene>
<dbReference type="PROSITE" id="PS51704">
    <property type="entry name" value="GP_PDE"/>
    <property type="match status" value="1"/>
</dbReference>
<dbReference type="Pfam" id="PF03009">
    <property type="entry name" value="GDPD"/>
    <property type="match status" value="1"/>
</dbReference>
<dbReference type="Gene3D" id="3.20.20.190">
    <property type="entry name" value="Phosphatidylinositol (PI) phosphodiesterase"/>
    <property type="match status" value="1"/>
</dbReference>
<comment type="caution">
    <text evidence="2">The sequence shown here is derived from an EMBL/GenBank/DDBJ whole genome shotgun (WGS) entry which is preliminary data.</text>
</comment>
<dbReference type="Proteomes" id="UP000252558">
    <property type="component" value="Unassembled WGS sequence"/>
</dbReference>
<evidence type="ECO:0000313" key="3">
    <source>
        <dbReference type="Proteomes" id="UP000252558"/>
    </source>
</evidence>
<reference evidence="2 3" key="1">
    <citation type="submission" date="2018-07" db="EMBL/GenBank/DDBJ databases">
        <title>Corallincola holothuriorum sp. nov., a new facultative anaerobe isolated from sea cucumber Apostichopus japonicus.</title>
        <authorList>
            <person name="Xia H."/>
        </authorList>
    </citation>
    <scope>NUCLEOTIDE SEQUENCE [LARGE SCALE GENOMIC DNA]</scope>
    <source>
        <strain evidence="2 3">C4</strain>
    </source>
</reference>
<dbReference type="PANTHER" id="PTHR46211:SF1">
    <property type="entry name" value="GLYCEROPHOSPHODIESTER PHOSPHODIESTERASE, CYTOPLASMIC"/>
    <property type="match status" value="1"/>
</dbReference>
<dbReference type="AlphaFoldDB" id="A0A368NQD6"/>
<dbReference type="OrthoDB" id="9795622at2"/>
<feature type="domain" description="GP-PDE" evidence="1">
    <location>
        <begin position="1"/>
        <end position="228"/>
    </location>
</feature>
<dbReference type="SUPFAM" id="SSF51695">
    <property type="entry name" value="PLC-like phosphodiesterases"/>
    <property type="match status" value="1"/>
</dbReference>
<dbReference type="InterPro" id="IPR030395">
    <property type="entry name" value="GP_PDE_dom"/>
</dbReference>
<sequence>MLVIAHRGASGYAPENSHSAICRALEMNVDAIEIDLHSVEGELLVIHDRWLHRTTQARGQLKDYTLAQLREIDAGDGKPIPTLWEVLQLVDGRCDLNLELKCEHTLIPTLKNLDQAVNALNFTPNQFLISSFNHHLLNESVSLQPKFATGALIASCPIDYAAFAQQLGCYAIHLDIDFINQAFVDDAKARGLKVFVYTVDEESDIRYLEELGVDGIFSNYPDKALRAVKRLDAEYPHQRQGLIQLTR</sequence>
<dbReference type="EMBL" id="QPID01000002">
    <property type="protein sequence ID" value="RCU51481.1"/>
    <property type="molecule type" value="Genomic_DNA"/>
</dbReference>
<dbReference type="RefSeq" id="WP_114336910.1">
    <property type="nucleotide sequence ID" value="NZ_QPID01000002.1"/>
</dbReference>
<evidence type="ECO:0000313" key="2">
    <source>
        <dbReference type="EMBL" id="RCU51481.1"/>
    </source>
</evidence>
<dbReference type="GO" id="GO:0006629">
    <property type="term" value="P:lipid metabolic process"/>
    <property type="evidence" value="ECO:0007669"/>
    <property type="project" value="InterPro"/>
</dbReference>
<organism evidence="2 3">
    <name type="scientific">Corallincola holothuriorum</name>
    <dbReference type="NCBI Taxonomy" id="2282215"/>
    <lineage>
        <taxon>Bacteria</taxon>
        <taxon>Pseudomonadati</taxon>
        <taxon>Pseudomonadota</taxon>
        <taxon>Gammaproteobacteria</taxon>
        <taxon>Alteromonadales</taxon>
        <taxon>Psychromonadaceae</taxon>
        <taxon>Corallincola</taxon>
    </lineage>
</organism>
<name>A0A368NQD6_9GAMM</name>
<keyword evidence="3" id="KW-1185">Reference proteome</keyword>
<dbReference type="GO" id="GO:0008081">
    <property type="term" value="F:phosphoric diester hydrolase activity"/>
    <property type="evidence" value="ECO:0007669"/>
    <property type="project" value="InterPro"/>
</dbReference>
<dbReference type="PANTHER" id="PTHR46211">
    <property type="entry name" value="GLYCEROPHOSPHORYL DIESTER PHOSPHODIESTERASE"/>
    <property type="match status" value="1"/>
</dbReference>